<feature type="binding site" evidence="5">
    <location>
        <position position="220"/>
    </location>
    <ligand>
        <name>FAD</name>
        <dbReference type="ChEBI" id="CHEBI:57692"/>
    </ligand>
</feature>
<evidence type="ECO:0000256" key="2">
    <source>
        <dbReference type="ARBA" id="ARBA00010790"/>
    </source>
</evidence>
<evidence type="ECO:0000313" key="10">
    <source>
        <dbReference type="Proteomes" id="UP000190064"/>
    </source>
</evidence>
<keyword evidence="10" id="KW-1185">Reference proteome</keyword>
<dbReference type="InterPro" id="IPR007867">
    <property type="entry name" value="GMC_OxRtase_C"/>
</dbReference>
<dbReference type="SUPFAM" id="SSF54373">
    <property type="entry name" value="FAD-linked reductases, C-terminal domain"/>
    <property type="match status" value="1"/>
</dbReference>
<dbReference type="Proteomes" id="UP000190064">
    <property type="component" value="Unassembled WGS sequence"/>
</dbReference>
<comment type="caution">
    <text evidence="9">The sequence shown here is derived from an EMBL/GenBank/DDBJ whole genome shotgun (WGS) entry which is preliminary data.</text>
</comment>
<dbReference type="Pfam" id="PF05199">
    <property type="entry name" value="GMC_oxred_C"/>
    <property type="match status" value="1"/>
</dbReference>
<dbReference type="RefSeq" id="WP_078320230.1">
    <property type="nucleotide sequence ID" value="NZ_FXTS01000007.1"/>
</dbReference>
<dbReference type="STRING" id="966.BTA35_0212915"/>
<dbReference type="AlphaFoldDB" id="A0A1T1H9C4"/>
<dbReference type="SUPFAM" id="SSF51905">
    <property type="entry name" value="FAD/NAD(P)-binding domain"/>
    <property type="match status" value="1"/>
</dbReference>
<comment type="cofactor">
    <cofactor evidence="1 5">
        <name>FAD</name>
        <dbReference type="ChEBI" id="CHEBI:57692"/>
    </cofactor>
</comment>
<protein>
    <recommendedName>
        <fullName evidence="7 8">Glucose-methanol-choline oxidoreductase N-terminal domain-containing protein</fullName>
    </recommendedName>
</protein>
<proteinExistence type="inferred from homology"/>
<organism evidence="9 10">
    <name type="scientific">Oceanospirillum linum</name>
    <dbReference type="NCBI Taxonomy" id="966"/>
    <lineage>
        <taxon>Bacteria</taxon>
        <taxon>Pseudomonadati</taxon>
        <taxon>Pseudomonadota</taxon>
        <taxon>Gammaproteobacteria</taxon>
        <taxon>Oceanospirillales</taxon>
        <taxon>Oceanospirillaceae</taxon>
        <taxon>Oceanospirillum</taxon>
    </lineage>
</organism>
<evidence type="ECO:0000259" key="8">
    <source>
        <dbReference type="PROSITE" id="PS00624"/>
    </source>
</evidence>
<gene>
    <name evidence="9" type="ORF">BTA35_0212915</name>
</gene>
<dbReference type="Pfam" id="PF00732">
    <property type="entry name" value="GMC_oxred_N"/>
    <property type="match status" value="1"/>
</dbReference>
<dbReference type="PROSITE" id="PS00623">
    <property type="entry name" value="GMC_OXRED_1"/>
    <property type="match status" value="1"/>
</dbReference>
<dbReference type="Gene3D" id="3.30.560.10">
    <property type="entry name" value="Glucose Oxidase, domain 3"/>
    <property type="match status" value="1"/>
</dbReference>
<comment type="similarity">
    <text evidence="2 6">Belongs to the GMC oxidoreductase family.</text>
</comment>
<dbReference type="InterPro" id="IPR036188">
    <property type="entry name" value="FAD/NAD-bd_sf"/>
</dbReference>
<keyword evidence="4 5" id="KW-0274">FAD</keyword>
<evidence type="ECO:0000256" key="1">
    <source>
        <dbReference type="ARBA" id="ARBA00001974"/>
    </source>
</evidence>
<feature type="domain" description="Glucose-methanol-choline oxidoreductase N-terminal" evidence="8">
    <location>
        <begin position="255"/>
        <end position="269"/>
    </location>
</feature>
<evidence type="ECO:0000256" key="5">
    <source>
        <dbReference type="PIRSR" id="PIRSR000137-2"/>
    </source>
</evidence>
<dbReference type="PANTHER" id="PTHR11552">
    <property type="entry name" value="GLUCOSE-METHANOL-CHOLINE GMC OXIDOREDUCTASE"/>
    <property type="match status" value="1"/>
</dbReference>
<keyword evidence="3 6" id="KW-0285">Flavoprotein</keyword>
<dbReference type="GO" id="GO:0016614">
    <property type="term" value="F:oxidoreductase activity, acting on CH-OH group of donors"/>
    <property type="evidence" value="ECO:0007669"/>
    <property type="project" value="InterPro"/>
</dbReference>
<evidence type="ECO:0000256" key="3">
    <source>
        <dbReference type="ARBA" id="ARBA00022630"/>
    </source>
</evidence>
<evidence type="ECO:0000256" key="4">
    <source>
        <dbReference type="ARBA" id="ARBA00022827"/>
    </source>
</evidence>
<feature type="domain" description="Glucose-methanol-choline oxidoreductase N-terminal" evidence="7">
    <location>
        <begin position="79"/>
        <end position="102"/>
    </location>
</feature>
<dbReference type="PROSITE" id="PS00624">
    <property type="entry name" value="GMC_OXRED_2"/>
    <property type="match status" value="1"/>
</dbReference>
<accession>A0A1T1H9C4</accession>
<evidence type="ECO:0000313" key="9">
    <source>
        <dbReference type="EMBL" id="OOV86415.1"/>
    </source>
</evidence>
<sequence>MMDYVIVGGGAAGCLLAERLSRNPDCQVTLLEAGAADTSPLIHIPAGILALMRSKRLNWAFYTEPQQGLNQRRLFWPRGKTLGGSSSINAMCYTRGQPEDFDLWAESFNPDIRHDWHYQGLLPHFKRVEDFERGADPWHGEGGELSVQALRHFNPLSEAYLRAGQQLGLPLNHDFNGQDQWGVGPYQVMQRDGSRCSSAKAFLTPASERRNLTVITGACVQRLKIRNKRVCGLHYQVAGHELYLPVSGEIILSAGALHTPQLLMLSGIGPEQMLATQGITVRHKLEGVGKNLQDHLDISVSWLEKGCRSVSLNPIFWPKGIKGVLDYPKRKGVLTSNFAEAGAFLATDPQTSRTDVQHHFLPALEVEHGLNLAPTIRYFGYTLRACLLRPKSRGYVGLRSDRYQDAPLLQPDYLSDEGSEDIKGMVRALDSARELLNQPEIRRFGKREWRPGKACQTQKEKEAYIRQFAESIYHPVGTCKMGSEGDAVVDHQLKVHGMDNLRVVDASVMPNLVSGNTTAATLAIASKAADLILSEASAC</sequence>
<dbReference type="Gene3D" id="3.50.50.60">
    <property type="entry name" value="FAD/NAD(P)-binding domain"/>
    <property type="match status" value="1"/>
</dbReference>
<dbReference type="PIRSF" id="PIRSF000137">
    <property type="entry name" value="Alcohol_oxidase"/>
    <property type="match status" value="1"/>
</dbReference>
<evidence type="ECO:0000259" key="7">
    <source>
        <dbReference type="PROSITE" id="PS00623"/>
    </source>
</evidence>
<reference evidence="9" key="1">
    <citation type="submission" date="2017-02" db="EMBL/GenBank/DDBJ databases">
        <title>Draft Genome Sequence of the Salt Water Bacterium Oceanospirillum linum ATCC 11336.</title>
        <authorList>
            <person name="Trachtenberg A.M."/>
            <person name="Carney J.G."/>
            <person name="Linnane J.D."/>
            <person name="Rheaume B.A."/>
            <person name="Pitts N.L."/>
            <person name="Mykles D.L."/>
            <person name="Maclea K.S."/>
        </authorList>
    </citation>
    <scope>NUCLEOTIDE SEQUENCE [LARGE SCALE GENOMIC DNA]</scope>
    <source>
        <strain evidence="9">ATCC 11336</strain>
    </source>
</reference>
<dbReference type="PANTHER" id="PTHR11552:SF147">
    <property type="entry name" value="CHOLINE DEHYDROGENASE, MITOCHONDRIAL"/>
    <property type="match status" value="1"/>
</dbReference>
<dbReference type="EMBL" id="MTSD02000006">
    <property type="protein sequence ID" value="OOV86415.1"/>
    <property type="molecule type" value="Genomic_DNA"/>
</dbReference>
<dbReference type="InterPro" id="IPR000172">
    <property type="entry name" value="GMC_OxRdtase_N"/>
</dbReference>
<name>A0A1T1H9C4_OCELI</name>
<dbReference type="GO" id="GO:0050660">
    <property type="term" value="F:flavin adenine dinucleotide binding"/>
    <property type="evidence" value="ECO:0007669"/>
    <property type="project" value="InterPro"/>
</dbReference>
<evidence type="ECO:0000256" key="6">
    <source>
        <dbReference type="RuleBase" id="RU003968"/>
    </source>
</evidence>
<dbReference type="InterPro" id="IPR012132">
    <property type="entry name" value="GMC_OxRdtase"/>
</dbReference>